<dbReference type="InterPro" id="IPR050900">
    <property type="entry name" value="Transposase_IS3/IS150/IS904"/>
</dbReference>
<accession>A0A1T4RVH1</accession>
<evidence type="ECO:0000313" key="2">
    <source>
        <dbReference type="EMBL" id="SKA19591.1"/>
    </source>
</evidence>
<feature type="domain" description="Integrase catalytic" evidence="1">
    <location>
        <begin position="1"/>
        <end position="70"/>
    </location>
</feature>
<dbReference type="RefSeq" id="WP_144319720.1">
    <property type="nucleotide sequence ID" value="NZ_FUWU01000089.1"/>
</dbReference>
<reference evidence="2 4" key="1">
    <citation type="submission" date="2017-02" db="EMBL/GenBank/DDBJ databases">
        <authorList>
            <person name="Peterson S.W."/>
        </authorList>
    </citation>
    <scope>NUCLEOTIDE SEQUENCE [LARGE SCALE GENOMIC DNA]</scope>
    <source>
        <strain evidence="2 4">ATCC 43854</strain>
    </source>
</reference>
<dbReference type="PANTHER" id="PTHR46889:SF4">
    <property type="entry name" value="TRANSPOSASE INSO FOR INSERTION SEQUENCE ELEMENT IS911B-RELATED"/>
    <property type="match status" value="1"/>
</dbReference>
<gene>
    <name evidence="2" type="ORF">SAMN02745108_02857</name>
    <name evidence="3" type="ORF">SAMN02745108_02894</name>
</gene>
<dbReference type="InterPro" id="IPR012337">
    <property type="entry name" value="RNaseH-like_sf"/>
</dbReference>
<feature type="non-terminal residue" evidence="2">
    <location>
        <position position="1"/>
    </location>
</feature>
<dbReference type="GO" id="GO:0015074">
    <property type="term" value="P:DNA integration"/>
    <property type="evidence" value="ECO:0007669"/>
    <property type="project" value="InterPro"/>
</dbReference>
<organism evidence="2 4">
    <name type="scientific">Fibrobacter intestinalis</name>
    <dbReference type="NCBI Taxonomy" id="28122"/>
    <lineage>
        <taxon>Bacteria</taxon>
        <taxon>Pseudomonadati</taxon>
        <taxon>Fibrobacterota</taxon>
        <taxon>Fibrobacteria</taxon>
        <taxon>Fibrobacterales</taxon>
        <taxon>Fibrobacteraceae</taxon>
        <taxon>Fibrobacter</taxon>
    </lineage>
</organism>
<protein>
    <submittedName>
        <fullName evidence="2">Integrase core domain-containing protein</fullName>
    </submittedName>
</protein>
<dbReference type="PROSITE" id="PS50994">
    <property type="entry name" value="INTEGRASE"/>
    <property type="match status" value="1"/>
</dbReference>
<dbReference type="Proteomes" id="UP000190449">
    <property type="component" value="Unassembled WGS sequence"/>
</dbReference>
<dbReference type="InterPro" id="IPR036397">
    <property type="entry name" value="RNaseH_sf"/>
</dbReference>
<dbReference type="InterPro" id="IPR001584">
    <property type="entry name" value="Integrase_cat-core"/>
</dbReference>
<dbReference type="Gene3D" id="3.30.420.10">
    <property type="entry name" value="Ribonuclease H-like superfamily/Ribonuclease H"/>
    <property type="match status" value="1"/>
</dbReference>
<dbReference type="GO" id="GO:0003676">
    <property type="term" value="F:nucleic acid binding"/>
    <property type="evidence" value="ECO:0007669"/>
    <property type="project" value="InterPro"/>
</dbReference>
<sequence length="97" mass="11606">TSTSPFHPQSNGKVERFHKTLKAEEVRRDAYQDYSDAKRKMSDWINYYNSERLHSAIGFLTPDEVFAGKMEERLAERRTKLYNATREREDYWANQQI</sequence>
<dbReference type="Pfam" id="PF13683">
    <property type="entry name" value="rve_3"/>
    <property type="match status" value="1"/>
</dbReference>
<proteinExistence type="predicted"/>
<evidence type="ECO:0000313" key="3">
    <source>
        <dbReference type="EMBL" id="SKA20628.1"/>
    </source>
</evidence>
<dbReference type="AlphaFoldDB" id="A0A1T4RVH1"/>
<dbReference type="EMBL" id="FUWU01000094">
    <property type="protein sequence ID" value="SKA20628.1"/>
    <property type="molecule type" value="Genomic_DNA"/>
</dbReference>
<name>A0A1T4RVH1_9BACT</name>
<evidence type="ECO:0000259" key="1">
    <source>
        <dbReference type="PROSITE" id="PS50994"/>
    </source>
</evidence>
<dbReference type="EMBL" id="FUWU01000089">
    <property type="protein sequence ID" value="SKA19591.1"/>
    <property type="molecule type" value="Genomic_DNA"/>
</dbReference>
<evidence type="ECO:0000313" key="4">
    <source>
        <dbReference type="Proteomes" id="UP000190449"/>
    </source>
</evidence>
<dbReference type="PANTHER" id="PTHR46889">
    <property type="entry name" value="TRANSPOSASE INSF FOR INSERTION SEQUENCE IS3B-RELATED"/>
    <property type="match status" value="1"/>
</dbReference>
<dbReference type="SUPFAM" id="SSF53098">
    <property type="entry name" value="Ribonuclease H-like"/>
    <property type="match status" value="1"/>
</dbReference>